<dbReference type="PANTHER" id="PTHR30419:SF8">
    <property type="entry name" value="NITROGEN ASSIMILATION TRANSCRIPTIONAL ACTIVATOR-RELATED"/>
    <property type="match status" value="1"/>
</dbReference>
<dbReference type="Proteomes" id="UP001604043">
    <property type="component" value="Unassembled WGS sequence"/>
</dbReference>
<accession>A0ABW6ZEP7</accession>
<dbReference type="SUPFAM" id="SSF53850">
    <property type="entry name" value="Periplasmic binding protein-like II"/>
    <property type="match status" value="1"/>
</dbReference>
<feature type="domain" description="HTH lysR-type" evidence="5">
    <location>
        <begin position="1"/>
        <end position="58"/>
    </location>
</feature>
<dbReference type="PANTHER" id="PTHR30419">
    <property type="entry name" value="HTH-TYPE TRANSCRIPTIONAL REGULATOR YBHD"/>
    <property type="match status" value="1"/>
</dbReference>
<evidence type="ECO:0000256" key="4">
    <source>
        <dbReference type="ARBA" id="ARBA00023163"/>
    </source>
</evidence>
<dbReference type="EMBL" id="JBAFUR010000001">
    <property type="protein sequence ID" value="MFG1251777.1"/>
    <property type="molecule type" value="Genomic_DNA"/>
</dbReference>
<dbReference type="InterPro" id="IPR036390">
    <property type="entry name" value="WH_DNA-bd_sf"/>
</dbReference>
<evidence type="ECO:0000259" key="5">
    <source>
        <dbReference type="PROSITE" id="PS50931"/>
    </source>
</evidence>
<dbReference type="PROSITE" id="PS50931">
    <property type="entry name" value="HTH_LYSR"/>
    <property type="match status" value="1"/>
</dbReference>
<dbReference type="InterPro" id="IPR036388">
    <property type="entry name" value="WH-like_DNA-bd_sf"/>
</dbReference>
<reference evidence="6 7" key="1">
    <citation type="submission" date="2024-02" db="EMBL/GenBank/DDBJ databases">
        <title>Expansion and revision of Xanthobacter and proposal of Roseixanthobacter gen. nov.</title>
        <authorList>
            <person name="Soltysiak M.P.M."/>
            <person name="Jalihal A."/>
            <person name="Ory A."/>
            <person name="Chrisophersen C."/>
            <person name="Lee A.D."/>
            <person name="Boulton J."/>
            <person name="Springer M."/>
        </authorList>
    </citation>
    <scope>NUCLEOTIDE SEQUENCE [LARGE SCALE GENOMIC DNA]</scope>
    <source>
        <strain evidence="6 7">CB5</strain>
    </source>
</reference>
<dbReference type="InterPro" id="IPR005119">
    <property type="entry name" value="LysR_subst-bd"/>
</dbReference>
<dbReference type="SUPFAM" id="SSF46785">
    <property type="entry name" value="Winged helix' DNA-binding domain"/>
    <property type="match status" value="1"/>
</dbReference>
<protein>
    <submittedName>
        <fullName evidence="6">LysR family transcriptional regulator</fullName>
    </submittedName>
</protein>
<evidence type="ECO:0000256" key="2">
    <source>
        <dbReference type="ARBA" id="ARBA00023015"/>
    </source>
</evidence>
<keyword evidence="2" id="KW-0805">Transcription regulation</keyword>
<name>A0ABW6ZEP7_9HYPH</name>
<keyword evidence="7" id="KW-1185">Reference proteome</keyword>
<evidence type="ECO:0000256" key="1">
    <source>
        <dbReference type="ARBA" id="ARBA00009437"/>
    </source>
</evidence>
<dbReference type="Gene3D" id="3.40.190.290">
    <property type="match status" value="1"/>
</dbReference>
<dbReference type="Pfam" id="PF03466">
    <property type="entry name" value="LysR_substrate"/>
    <property type="match status" value="1"/>
</dbReference>
<dbReference type="Gene3D" id="1.10.10.10">
    <property type="entry name" value="Winged helix-like DNA-binding domain superfamily/Winged helix DNA-binding domain"/>
    <property type="match status" value="1"/>
</dbReference>
<comment type="similarity">
    <text evidence="1">Belongs to the LysR transcriptional regulatory family.</text>
</comment>
<evidence type="ECO:0000313" key="6">
    <source>
        <dbReference type="EMBL" id="MFG1251777.1"/>
    </source>
</evidence>
<dbReference type="RefSeq" id="WP_374251124.1">
    <property type="nucleotide sequence ID" value="NZ_JBAFUR010000001.1"/>
</dbReference>
<comment type="caution">
    <text evidence="6">The sequence shown here is derived from an EMBL/GenBank/DDBJ whole genome shotgun (WGS) entry which is preliminary data.</text>
</comment>
<organism evidence="6 7">
    <name type="scientific">Xanthobacter aminoxidans</name>
    <dbReference type="NCBI Taxonomy" id="186280"/>
    <lineage>
        <taxon>Bacteria</taxon>
        <taxon>Pseudomonadati</taxon>
        <taxon>Pseudomonadota</taxon>
        <taxon>Alphaproteobacteria</taxon>
        <taxon>Hyphomicrobiales</taxon>
        <taxon>Xanthobacteraceae</taxon>
        <taxon>Xanthobacter</taxon>
    </lineage>
</organism>
<keyword evidence="4" id="KW-0804">Transcription</keyword>
<evidence type="ECO:0000313" key="7">
    <source>
        <dbReference type="Proteomes" id="UP001604043"/>
    </source>
</evidence>
<sequence>MQDRALRYLLAVIRAGSVRAAAETLNVAASAVSRQIIDLEAEVGQPLIERLPRGVVPTEAGRIVAEHAQREADERLLLEDRLSRLRGVQQGTVRIWCGGGFVADLMEHGLASFSEHYGGVGYKITLGTTDGILAAIAQGDADIGMAYNPQAHPDVRSVVTARQPLFAIVPPDHPLKSGGVPVPLRTFAAEPVALFPPDHGLRQMIGRVEANEGFHLGGRLETASFDLHRRFIAQGLGVGFLPHFVVADEVASGAMRAIALRDALLSEARSHLLLRAGRRLPEASRRLLNHLAQHMHAFQNVP</sequence>
<dbReference type="Pfam" id="PF00126">
    <property type="entry name" value="HTH_1"/>
    <property type="match status" value="1"/>
</dbReference>
<gene>
    <name evidence="6" type="ORF">V5F30_06170</name>
</gene>
<keyword evidence="3" id="KW-0238">DNA-binding</keyword>
<dbReference type="InterPro" id="IPR000847">
    <property type="entry name" value="LysR_HTH_N"/>
</dbReference>
<proteinExistence type="inferred from homology"/>
<evidence type="ECO:0000256" key="3">
    <source>
        <dbReference type="ARBA" id="ARBA00023125"/>
    </source>
</evidence>
<dbReference type="InterPro" id="IPR050950">
    <property type="entry name" value="HTH-type_LysR_regulators"/>
</dbReference>